<dbReference type="InterPro" id="IPR036250">
    <property type="entry name" value="AcylCo_DH-like_C"/>
</dbReference>
<sequence length="417" mass="45298">MTELDPAHLEDFRTEVRAWLSTLAKPRAEEVRVWGEGDPDLQIFRVMSEEDERAHLDRVRAYRRQRFDAGYGALTLPVEVGGSGLPSVYAVAFADEERAFDIPPSSEIISVTTGLIGAAVSVFGTQEQRERYARPFLRTDWLCCQLFSEPGAGSDLAGLSMRAVRDGDSWILDGQKIWTSNAQVSEYGFLLARTDPDVVKQAGITAFLVRMDAPGIDIRPIRQMSGPSSFNEVFFDGVRVEDSLRIGEVNDGWRVATATLGFERSSSGSGHRRKGGTADDLVALARSLGVSADPVIRQRIADVYVRTQLHAAMVAKVARANAAGDKPGPAGSLGKLLASDNLVRIGNVASELLGSALVADTGEWGQFAWSEHVLGAPGYRLAGGTDEVQRNIIAERVLGLPQEQRADRAPFSQLSRS</sequence>
<evidence type="ECO:0000256" key="4">
    <source>
        <dbReference type="ARBA" id="ARBA00022827"/>
    </source>
</evidence>
<dbReference type="PANTHER" id="PTHR43292:SF4">
    <property type="entry name" value="ACYL-COA DEHYDROGENASE FADE34"/>
    <property type="match status" value="1"/>
</dbReference>
<proteinExistence type="inferred from homology"/>
<dbReference type="PANTHER" id="PTHR43292">
    <property type="entry name" value="ACYL-COA DEHYDROGENASE"/>
    <property type="match status" value="1"/>
</dbReference>
<feature type="domain" description="Acyl-CoA dehydrogenase/oxidase C-terminal" evidence="6">
    <location>
        <begin position="250"/>
        <end position="398"/>
    </location>
</feature>
<keyword evidence="5" id="KW-0560">Oxidoreductase</keyword>
<organism evidence="9">
    <name type="scientific">freshwater metagenome</name>
    <dbReference type="NCBI Taxonomy" id="449393"/>
    <lineage>
        <taxon>unclassified sequences</taxon>
        <taxon>metagenomes</taxon>
        <taxon>ecological metagenomes</taxon>
    </lineage>
</organism>
<dbReference type="Pfam" id="PF00441">
    <property type="entry name" value="Acyl-CoA_dh_1"/>
    <property type="match status" value="1"/>
</dbReference>
<evidence type="ECO:0000256" key="3">
    <source>
        <dbReference type="ARBA" id="ARBA00022630"/>
    </source>
</evidence>
<dbReference type="Gene3D" id="1.20.140.10">
    <property type="entry name" value="Butyryl-CoA Dehydrogenase, subunit A, domain 3"/>
    <property type="match status" value="1"/>
</dbReference>
<comment type="similarity">
    <text evidence="2">Belongs to the acyl-CoA dehydrogenase family.</text>
</comment>
<dbReference type="InterPro" id="IPR052161">
    <property type="entry name" value="Mycobact_Acyl-CoA_DH"/>
</dbReference>
<dbReference type="Pfam" id="PF02770">
    <property type="entry name" value="Acyl-CoA_dh_M"/>
    <property type="match status" value="1"/>
</dbReference>
<dbReference type="Gene3D" id="1.10.540.10">
    <property type="entry name" value="Acyl-CoA dehydrogenase/oxidase, N-terminal domain"/>
    <property type="match status" value="1"/>
</dbReference>
<evidence type="ECO:0000259" key="7">
    <source>
        <dbReference type="Pfam" id="PF02770"/>
    </source>
</evidence>
<dbReference type="AlphaFoldDB" id="A0A6J7L8M3"/>
<dbReference type="SUPFAM" id="SSF47203">
    <property type="entry name" value="Acyl-CoA dehydrogenase C-terminal domain-like"/>
    <property type="match status" value="1"/>
</dbReference>
<accession>A0A6J7L8M3</accession>
<evidence type="ECO:0000256" key="5">
    <source>
        <dbReference type="ARBA" id="ARBA00023002"/>
    </source>
</evidence>
<evidence type="ECO:0000259" key="6">
    <source>
        <dbReference type="Pfam" id="PF00441"/>
    </source>
</evidence>
<evidence type="ECO:0000256" key="1">
    <source>
        <dbReference type="ARBA" id="ARBA00001974"/>
    </source>
</evidence>
<dbReference type="GO" id="GO:0050660">
    <property type="term" value="F:flavin adenine dinucleotide binding"/>
    <property type="evidence" value="ECO:0007669"/>
    <property type="project" value="InterPro"/>
</dbReference>
<dbReference type="GO" id="GO:0016627">
    <property type="term" value="F:oxidoreductase activity, acting on the CH-CH group of donors"/>
    <property type="evidence" value="ECO:0007669"/>
    <property type="project" value="InterPro"/>
</dbReference>
<dbReference type="InterPro" id="IPR006091">
    <property type="entry name" value="Acyl-CoA_Oxase/DH_mid-dom"/>
</dbReference>
<comment type="cofactor">
    <cofactor evidence="1">
        <name>FAD</name>
        <dbReference type="ChEBI" id="CHEBI:57692"/>
    </cofactor>
</comment>
<dbReference type="SUPFAM" id="SSF56645">
    <property type="entry name" value="Acyl-CoA dehydrogenase NM domain-like"/>
    <property type="match status" value="1"/>
</dbReference>
<dbReference type="InterPro" id="IPR009100">
    <property type="entry name" value="AcylCoA_DH/oxidase_NM_dom_sf"/>
</dbReference>
<evidence type="ECO:0000259" key="8">
    <source>
        <dbReference type="Pfam" id="PF02771"/>
    </source>
</evidence>
<dbReference type="InterPro" id="IPR009075">
    <property type="entry name" value="AcylCo_DH/oxidase_C"/>
</dbReference>
<reference evidence="9" key="1">
    <citation type="submission" date="2020-05" db="EMBL/GenBank/DDBJ databases">
        <authorList>
            <person name="Chiriac C."/>
            <person name="Salcher M."/>
            <person name="Ghai R."/>
            <person name="Kavagutti S V."/>
        </authorList>
    </citation>
    <scope>NUCLEOTIDE SEQUENCE</scope>
</reference>
<feature type="domain" description="Acyl-CoA oxidase/dehydrogenase middle" evidence="7">
    <location>
        <begin position="144"/>
        <end position="238"/>
    </location>
</feature>
<protein>
    <submittedName>
        <fullName evidence="9">Unannotated protein</fullName>
    </submittedName>
</protein>
<evidence type="ECO:0000313" key="9">
    <source>
        <dbReference type="EMBL" id="CAB4964600.1"/>
    </source>
</evidence>
<dbReference type="FunFam" id="2.40.110.10:FF:000011">
    <property type="entry name" value="Acyl-CoA dehydrogenase FadE34"/>
    <property type="match status" value="1"/>
</dbReference>
<dbReference type="GO" id="GO:0005886">
    <property type="term" value="C:plasma membrane"/>
    <property type="evidence" value="ECO:0007669"/>
    <property type="project" value="TreeGrafter"/>
</dbReference>
<dbReference type="InterPro" id="IPR037069">
    <property type="entry name" value="AcylCoA_DH/ox_N_sf"/>
</dbReference>
<dbReference type="EMBL" id="CAFBNE010000100">
    <property type="protein sequence ID" value="CAB4964600.1"/>
    <property type="molecule type" value="Genomic_DNA"/>
</dbReference>
<name>A0A6J7L8M3_9ZZZZ</name>
<dbReference type="Gene3D" id="2.40.110.10">
    <property type="entry name" value="Butyryl-CoA Dehydrogenase, subunit A, domain 2"/>
    <property type="match status" value="1"/>
</dbReference>
<evidence type="ECO:0000256" key="2">
    <source>
        <dbReference type="ARBA" id="ARBA00009347"/>
    </source>
</evidence>
<feature type="domain" description="Acyl-CoA dehydrogenase/oxidase N-terminal" evidence="8">
    <location>
        <begin position="49"/>
        <end position="138"/>
    </location>
</feature>
<dbReference type="Pfam" id="PF02771">
    <property type="entry name" value="Acyl-CoA_dh_N"/>
    <property type="match status" value="1"/>
</dbReference>
<keyword evidence="3" id="KW-0285">Flavoprotein</keyword>
<dbReference type="InterPro" id="IPR013786">
    <property type="entry name" value="AcylCoA_DH/ox_N"/>
</dbReference>
<gene>
    <name evidence="9" type="ORF">UFOPK3772_02534</name>
</gene>
<keyword evidence="4" id="KW-0274">FAD</keyword>
<dbReference type="InterPro" id="IPR046373">
    <property type="entry name" value="Acyl-CoA_Oxase/DH_mid-dom_sf"/>
</dbReference>